<dbReference type="PRINTS" id="PR00413">
    <property type="entry name" value="HADHALOGNASE"/>
</dbReference>
<dbReference type="Gene3D" id="3.40.50.1000">
    <property type="entry name" value="HAD superfamily/HAD-like"/>
    <property type="match status" value="1"/>
</dbReference>
<proteinExistence type="predicted"/>
<dbReference type="Pfam" id="PF00702">
    <property type="entry name" value="Hydrolase"/>
    <property type="match status" value="1"/>
</dbReference>
<dbReference type="InterPro" id="IPR036412">
    <property type="entry name" value="HAD-like_sf"/>
</dbReference>
<organism evidence="1 2">
    <name type="scientific">Streptomyces ruber</name>
    <dbReference type="NCBI Taxonomy" id="83378"/>
    <lineage>
        <taxon>Bacteria</taxon>
        <taxon>Bacillati</taxon>
        <taxon>Actinomycetota</taxon>
        <taxon>Actinomycetes</taxon>
        <taxon>Kitasatosporales</taxon>
        <taxon>Streptomycetaceae</taxon>
        <taxon>Streptomyces</taxon>
    </lineage>
</organism>
<evidence type="ECO:0000313" key="1">
    <source>
        <dbReference type="EMBL" id="GGQ88573.1"/>
    </source>
</evidence>
<dbReference type="NCBIfam" id="TIGR01509">
    <property type="entry name" value="HAD-SF-IA-v3"/>
    <property type="match status" value="1"/>
</dbReference>
<dbReference type="PANTHER" id="PTHR43611:SF3">
    <property type="entry name" value="FLAVIN MONONUCLEOTIDE HYDROLASE 1, CHLOROPLATIC"/>
    <property type="match status" value="1"/>
</dbReference>
<dbReference type="AlphaFoldDB" id="A0A918BS52"/>
<evidence type="ECO:0008006" key="3">
    <source>
        <dbReference type="Google" id="ProtNLM"/>
    </source>
</evidence>
<reference evidence="1" key="1">
    <citation type="journal article" date="2014" name="Int. J. Syst. Evol. Microbiol.">
        <title>Complete genome sequence of Corynebacterium casei LMG S-19264T (=DSM 44701T), isolated from a smear-ripened cheese.</title>
        <authorList>
            <consortium name="US DOE Joint Genome Institute (JGI-PGF)"/>
            <person name="Walter F."/>
            <person name="Albersmeier A."/>
            <person name="Kalinowski J."/>
            <person name="Ruckert C."/>
        </authorList>
    </citation>
    <scope>NUCLEOTIDE SEQUENCE</scope>
    <source>
        <strain evidence="1">JCM 3131</strain>
    </source>
</reference>
<dbReference type="RefSeq" id="WP_229821450.1">
    <property type="nucleotide sequence ID" value="NZ_BMQK01000029.1"/>
</dbReference>
<comment type="caution">
    <text evidence="1">The sequence shown here is derived from an EMBL/GenBank/DDBJ whole genome shotgun (WGS) entry which is preliminary data.</text>
</comment>
<dbReference type="InterPro" id="IPR006439">
    <property type="entry name" value="HAD-SF_hydro_IA"/>
</dbReference>
<dbReference type="SUPFAM" id="SSF56784">
    <property type="entry name" value="HAD-like"/>
    <property type="match status" value="1"/>
</dbReference>
<evidence type="ECO:0000313" key="2">
    <source>
        <dbReference type="Proteomes" id="UP000620156"/>
    </source>
</evidence>
<dbReference type="PANTHER" id="PTHR43611">
    <property type="entry name" value="ALPHA-D-GLUCOSE 1-PHOSPHATE PHOSPHATASE"/>
    <property type="match status" value="1"/>
</dbReference>
<protein>
    <recommendedName>
        <fullName evidence="3">Hydrolase</fullName>
    </recommendedName>
</protein>
<gene>
    <name evidence="1" type="ORF">GCM10010145_67500</name>
</gene>
<name>A0A918BS52_9ACTN</name>
<keyword evidence="2" id="KW-1185">Reference proteome</keyword>
<dbReference type="InterPro" id="IPR023214">
    <property type="entry name" value="HAD_sf"/>
</dbReference>
<dbReference type="SFLD" id="SFLDS00003">
    <property type="entry name" value="Haloacid_Dehalogenase"/>
    <property type="match status" value="1"/>
</dbReference>
<accession>A0A918BS52</accession>
<sequence>MTTSPADSHPLPFDAILCDLDGVVRFYDMTEVARLEREAGLPEGSTAAVGYAPEVDMPLLLGRITKTEWEDAIADNLASRVSLPTARTLARAFADADFWADGTVVDLLRQARKHCPLILVTNATAWLDQDLAQLGLTDLADAIVNSSQAGIAKPDLRIYKIAAQQAGAQADRCLFIDDRQENIDAAIRLGMTGILYRRLADLRTALAPLLRPATA</sequence>
<dbReference type="Proteomes" id="UP000620156">
    <property type="component" value="Unassembled WGS sequence"/>
</dbReference>
<reference evidence="1" key="2">
    <citation type="submission" date="2020-09" db="EMBL/GenBank/DDBJ databases">
        <authorList>
            <person name="Sun Q."/>
            <person name="Ohkuma M."/>
        </authorList>
    </citation>
    <scope>NUCLEOTIDE SEQUENCE</scope>
    <source>
        <strain evidence="1">JCM 3131</strain>
    </source>
</reference>
<dbReference type="SFLD" id="SFLDG01129">
    <property type="entry name" value="C1.5:_HAD__Beta-PGM__Phosphata"/>
    <property type="match status" value="1"/>
</dbReference>
<dbReference type="EMBL" id="BMQK01000029">
    <property type="protein sequence ID" value="GGQ88573.1"/>
    <property type="molecule type" value="Genomic_DNA"/>
</dbReference>